<name>A0A1Y0IGQ4_9GAMM</name>
<dbReference type="CDD" id="cd05006">
    <property type="entry name" value="SIS_GmhA"/>
    <property type="match status" value="1"/>
</dbReference>
<proteinExistence type="predicted"/>
<dbReference type="PROSITE" id="PS51464">
    <property type="entry name" value="SIS"/>
    <property type="match status" value="1"/>
</dbReference>
<dbReference type="PANTHER" id="PTHR30390:SF6">
    <property type="entry name" value="DNAA INITIATOR-ASSOCIATING PROTEIN DIAA"/>
    <property type="match status" value="1"/>
</dbReference>
<dbReference type="GO" id="GO:0016853">
    <property type="term" value="F:isomerase activity"/>
    <property type="evidence" value="ECO:0007669"/>
    <property type="project" value="UniProtKB-KW"/>
</dbReference>
<dbReference type="RefSeq" id="WP_087463452.1">
    <property type="nucleotide sequence ID" value="NZ_CP021425.1"/>
</dbReference>
<dbReference type="AlphaFoldDB" id="A0A1Y0IGQ4"/>
<dbReference type="KEGG" id="ome:OLMES_4711"/>
<dbReference type="OrthoDB" id="9810929at2"/>
<dbReference type="InterPro" id="IPR046348">
    <property type="entry name" value="SIS_dom_sf"/>
</dbReference>
<dbReference type="PANTHER" id="PTHR30390">
    <property type="entry name" value="SEDOHEPTULOSE 7-PHOSPHATE ISOMERASE / DNAA INITIATOR-ASSOCIATING FACTOR FOR REPLICATION INITIATION"/>
    <property type="match status" value="1"/>
</dbReference>
<dbReference type="Gene3D" id="3.40.50.10490">
    <property type="entry name" value="Glucose-6-phosphate isomerase like protein, domain 1"/>
    <property type="match status" value="1"/>
</dbReference>
<organism evidence="2 3">
    <name type="scientific">Oleiphilus messinensis</name>
    <dbReference type="NCBI Taxonomy" id="141451"/>
    <lineage>
        <taxon>Bacteria</taxon>
        <taxon>Pseudomonadati</taxon>
        <taxon>Pseudomonadota</taxon>
        <taxon>Gammaproteobacteria</taxon>
        <taxon>Oceanospirillales</taxon>
        <taxon>Oleiphilaceae</taxon>
        <taxon>Oleiphilus</taxon>
    </lineage>
</organism>
<dbReference type="Pfam" id="PF13580">
    <property type="entry name" value="SIS_2"/>
    <property type="match status" value="1"/>
</dbReference>
<reference evidence="2 3" key="1">
    <citation type="submission" date="2017-05" db="EMBL/GenBank/DDBJ databases">
        <title>Genomic insights into alkan degradation activity of Oleiphilus messinensis.</title>
        <authorList>
            <person name="Kozyavkin S.A."/>
            <person name="Slesarev A.I."/>
            <person name="Golyshin P.N."/>
            <person name="Korzhenkov A."/>
            <person name="Golyshina O.N."/>
            <person name="Toshchakov S.V."/>
        </authorList>
    </citation>
    <scope>NUCLEOTIDE SEQUENCE [LARGE SCALE GENOMIC DNA]</scope>
    <source>
        <strain evidence="2 3">ME102</strain>
    </source>
</reference>
<dbReference type="GO" id="GO:1901135">
    <property type="term" value="P:carbohydrate derivative metabolic process"/>
    <property type="evidence" value="ECO:0007669"/>
    <property type="project" value="InterPro"/>
</dbReference>
<dbReference type="InterPro" id="IPR035461">
    <property type="entry name" value="GmhA/DiaA"/>
</dbReference>
<gene>
    <name evidence="2" type="ORF">OLMES_4711</name>
</gene>
<keyword evidence="2" id="KW-0413">Isomerase</keyword>
<dbReference type="SUPFAM" id="SSF53697">
    <property type="entry name" value="SIS domain"/>
    <property type="match status" value="1"/>
</dbReference>
<evidence type="ECO:0000313" key="3">
    <source>
        <dbReference type="Proteomes" id="UP000196027"/>
    </source>
</evidence>
<dbReference type="GO" id="GO:0097367">
    <property type="term" value="F:carbohydrate derivative binding"/>
    <property type="evidence" value="ECO:0007669"/>
    <property type="project" value="InterPro"/>
</dbReference>
<dbReference type="Proteomes" id="UP000196027">
    <property type="component" value="Chromosome"/>
</dbReference>
<evidence type="ECO:0000259" key="1">
    <source>
        <dbReference type="PROSITE" id="PS51464"/>
    </source>
</evidence>
<accession>A0A1Y0IGQ4</accession>
<dbReference type="EMBL" id="CP021425">
    <property type="protein sequence ID" value="ARU58705.1"/>
    <property type="molecule type" value="Genomic_DNA"/>
</dbReference>
<evidence type="ECO:0000313" key="2">
    <source>
        <dbReference type="EMBL" id="ARU58705.1"/>
    </source>
</evidence>
<dbReference type="InterPro" id="IPR001347">
    <property type="entry name" value="SIS_dom"/>
</dbReference>
<sequence>MLSPIETIQRAELLIDEHLNAIAYSKELISAQIAQIAHSAAESLLDDGKIITCGNGSTALLSQLITSSLIDRFERERPGLPSICLANDFAFSSSLATENNFKDVFAKPIRAFAHENDLLIAFSQKGNCENIYHAIQAAHEKGMTVALFTSTQASGSLLQENLKESDYMLTVEHHTHNSRTTESLMLAINVLLDLVDCTIFGAPHD</sequence>
<keyword evidence="3" id="KW-1185">Reference proteome</keyword>
<feature type="domain" description="SIS" evidence="1">
    <location>
        <begin position="40"/>
        <end position="202"/>
    </location>
</feature>
<protein>
    <submittedName>
        <fullName evidence="2">Phosphoheptose isomerase</fullName>
    </submittedName>
</protein>
<dbReference type="InterPro" id="IPR050099">
    <property type="entry name" value="SIS_GmhA/DiaA_subfam"/>
</dbReference>